<evidence type="ECO:0000256" key="1">
    <source>
        <dbReference type="ARBA" id="ARBA00022729"/>
    </source>
</evidence>
<feature type="domain" description="Calcineurin-like phosphoesterase" evidence="2">
    <location>
        <begin position="58"/>
        <end position="273"/>
    </location>
</feature>
<keyword evidence="4" id="KW-1185">Reference proteome</keyword>
<evidence type="ECO:0000259" key="2">
    <source>
        <dbReference type="Pfam" id="PF00149"/>
    </source>
</evidence>
<dbReference type="RefSeq" id="WP_139013092.1">
    <property type="nucleotide sequence ID" value="NZ_VBSN01000049.1"/>
</dbReference>
<evidence type="ECO:0000313" key="3">
    <source>
        <dbReference type="EMBL" id="KAA6438289.1"/>
    </source>
</evidence>
<dbReference type="OrthoDB" id="9809781at2"/>
<organism evidence="3 4">
    <name type="scientific">Dyadobacter flavalbus</name>
    <dbReference type="NCBI Taxonomy" id="2579942"/>
    <lineage>
        <taxon>Bacteria</taxon>
        <taxon>Pseudomonadati</taxon>
        <taxon>Bacteroidota</taxon>
        <taxon>Cytophagia</taxon>
        <taxon>Cytophagales</taxon>
        <taxon>Spirosomataceae</taxon>
        <taxon>Dyadobacter</taxon>
    </lineage>
</organism>
<dbReference type="Pfam" id="PF00149">
    <property type="entry name" value="Metallophos"/>
    <property type="match status" value="1"/>
</dbReference>
<sequence>MSDKVQKYNIPVLKKNQPDENYKFRMAPEPSGTYPFHLNLQDVQPTGNLEKKMVFHMLGDTGSIHHADFLREVAAEMVRQFENSESDEDKPGFLYHLGDIVYNHGEATQYARQFFEPFENYPSSIFAIAGNHDSDVNPDSSEPYDSLSAFKAVFCDTEPRTVPFSGNSRRKSMIQPNVFWTLETPLATIIGPHSNVPKYGIITAEQRNWLVEELKAARQELPRKALIICLHHAPYSADINHGSSLPMIEMLEGVFEETGIRPDIVFSGHVHNYQRFIKKYADGKEIPFVVAGAGGYDGLHEIVHINDENFYTENPLLKDVTLECFCDNQHGFLKISIEKKDNRLTLTGSYYAISHHIDVGNEEERISSLWDRFEIEIN</sequence>
<dbReference type="InterPro" id="IPR039331">
    <property type="entry name" value="PAPs-like"/>
</dbReference>
<dbReference type="SUPFAM" id="SSF56300">
    <property type="entry name" value="Metallo-dependent phosphatases"/>
    <property type="match status" value="1"/>
</dbReference>
<dbReference type="Proteomes" id="UP000323994">
    <property type="component" value="Unassembled WGS sequence"/>
</dbReference>
<name>A0A5M8QQC1_9BACT</name>
<dbReference type="PANTHER" id="PTHR22953">
    <property type="entry name" value="ACID PHOSPHATASE RELATED"/>
    <property type="match status" value="1"/>
</dbReference>
<evidence type="ECO:0000313" key="4">
    <source>
        <dbReference type="Proteomes" id="UP000323994"/>
    </source>
</evidence>
<dbReference type="GO" id="GO:0003993">
    <property type="term" value="F:acid phosphatase activity"/>
    <property type="evidence" value="ECO:0007669"/>
    <property type="project" value="InterPro"/>
</dbReference>
<dbReference type="InterPro" id="IPR029052">
    <property type="entry name" value="Metallo-depent_PP-like"/>
</dbReference>
<comment type="caution">
    <text evidence="3">The sequence shown here is derived from an EMBL/GenBank/DDBJ whole genome shotgun (WGS) entry which is preliminary data.</text>
</comment>
<dbReference type="PANTHER" id="PTHR22953:SF153">
    <property type="entry name" value="PURPLE ACID PHOSPHATASE"/>
    <property type="match status" value="1"/>
</dbReference>
<reference evidence="3 4" key="1">
    <citation type="submission" date="2019-05" db="EMBL/GenBank/DDBJ databases">
        <authorList>
            <person name="Qu J.-H."/>
        </authorList>
    </citation>
    <scope>NUCLEOTIDE SEQUENCE [LARGE SCALE GENOMIC DNA]</scope>
    <source>
        <strain evidence="3 4">NS28</strain>
    </source>
</reference>
<dbReference type="Gene3D" id="3.60.21.10">
    <property type="match status" value="1"/>
</dbReference>
<proteinExistence type="predicted"/>
<accession>A0A5M8QQC1</accession>
<dbReference type="AlphaFoldDB" id="A0A5M8QQC1"/>
<dbReference type="InterPro" id="IPR004843">
    <property type="entry name" value="Calcineurin-like_PHP"/>
</dbReference>
<protein>
    <submittedName>
        <fullName evidence="3">Metallophosphoesterase</fullName>
    </submittedName>
</protein>
<keyword evidence="1" id="KW-0732">Signal</keyword>
<dbReference type="EMBL" id="VBSN01000049">
    <property type="protein sequence ID" value="KAA6438289.1"/>
    <property type="molecule type" value="Genomic_DNA"/>
</dbReference>
<gene>
    <name evidence="3" type="ORF">FEM33_16440</name>
</gene>